<dbReference type="GO" id="GO:0032259">
    <property type="term" value="P:methylation"/>
    <property type="evidence" value="ECO:0007669"/>
    <property type="project" value="UniProtKB-KW"/>
</dbReference>
<dbReference type="InterPro" id="IPR001214">
    <property type="entry name" value="SET_dom"/>
</dbReference>
<organism evidence="2 3">
    <name type="scientific">Symbiodinium microadriaticum</name>
    <name type="common">Dinoflagellate</name>
    <name type="synonym">Zooxanthella microadriatica</name>
    <dbReference type="NCBI Taxonomy" id="2951"/>
    <lineage>
        <taxon>Eukaryota</taxon>
        <taxon>Sar</taxon>
        <taxon>Alveolata</taxon>
        <taxon>Dinophyceae</taxon>
        <taxon>Suessiales</taxon>
        <taxon>Symbiodiniaceae</taxon>
        <taxon>Symbiodinium</taxon>
    </lineage>
</organism>
<keyword evidence="2" id="KW-0808">Transferase</keyword>
<evidence type="ECO:0000313" key="3">
    <source>
        <dbReference type="Proteomes" id="UP000186817"/>
    </source>
</evidence>
<name>A0A1Q9CZZ6_SYMMI</name>
<feature type="domain" description="SET" evidence="1">
    <location>
        <begin position="16"/>
        <end position="221"/>
    </location>
</feature>
<dbReference type="Pfam" id="PF00856">
    <property type="entry name" value="SET"/>
    <property type="match status" value="1"/>
</dbReference>
<dbReference type="OrthoDB" id="5945798at2759"/>
<dbReference type="Proteomes" id="UP000186817">
    <property type="component" value="Unassembled WGS sequence"/>
</dbReference>
<comment type="caution">
    <text evidence="2">The sequence shown here is derived from an EMBL/GenBank/DDBJ whole genome shotgun (WGS) entry which is preliminary data.</text>
</comment>
<dbReference type="Gene3D" id="2.170.270.10">
    <property type="entry name" value="SET domain"/>
    <property type="match status" value="1"/>
</dbReference>
<dbReference type="GO" id="GO:0008168">
    <property type="term" value="F:methyltransferase activity"/>
    <property type="evidence" value="ECO:0007669"/>
    <property type="project" value="UniProtKB-KW"/>
</dbReference>
<dbReference type="InterPro" id="IPR046341">
    <property type="entry name" value="SET_dom_sf"/>
</dbReference>
<sequence>MANAKLAERVTETSREQFRLIDTAERGRCLEAAVDLVAGQRIEDLPVLPHGSSLGRHLAEATGSGSEAEEVKSVEMLAALDFLSSLALALPESESEKELLMSLYQFPEAPPRVPMIRRWHKKWRPDVAAAVTVPFLEQAWAHVVPNWRQLTVSRPCWRWIETPTGAEASLSHDVVCGLWLHMALCEHSCDPNCALVHDGESLWFTALRPISAGSPITTSYLSTGALLKPRRERQEELREGWGFHCACARCTQEAAEEAGGQASPKGDVEALLRSCSSPPQEDSDSVRRDYCEKLQELQKQVRELHGSFWPSPAELALLLLESIFAPRELREDASERHCSACQQLFGNTSYAQWSLELRRCPENCLESKGNEESPRTALRDAYTRHFASRQWARRRRGAEYRAWKAVAATSDERETYIAWLGPLSQLQKIHYLCDPRRSIADFYLPGDQSGPAGACKEKRTGLEPDASTWFAVYRPTSRDAIAKMLSGAAVGKGLNVKGKSAKMPNRLSGFVPFLQISQESHKSEIETSPPDARVCIYFASEMLRQSAMVQLQALLETSSPMQDPEIRLLDHYESVPGLDAPLHVRVSAMRSAFFVALICGVSVESARLALQQQTAAAGTLEYNDVCCCKRHKKIHKTLRRAGKTVSMKHSDCQMLKQMRPDRPFWWHRGPKESEPRCCWTSPYFCTPTIGFLMINNDGGRRIEDKDRQGLCPATDPMGDVDPIDRTFAYNQVINDLTGDIRDALILKVVGMAVGVAAVHGGPAAQHVQAYKSTGTLKRAAEGALGKAFDGALRHRFVSESNPPIMAPTEWFRYGGDRPLEVAKSVHVFNHGKEFPNVKDWFHNEIREDGHAIVVFQDPSTYVPPTRRTLALVNTSAREFCGQDSQQFATVCLEMNATGGVLSLKVDVDLKKELNVTSEAEGS</sequence>
<reference evidence="2 3" key="1">
    <citation type="submission" date="2016-02" db="EMBL/GenBank/DDBJ databases">
        <title>Genome analysis of coral dinoflagellate symbionts highlights evolutionary adaptations to a symbiotic lifestyle.</title>
        <authorList>
            <person name="Aranda M."/>
            <person name="Li Y."/>
            <person name="Liew Y.J."/>
            <person name="Baumgarten S."/>
            <person name="Simakov O."/>
            <person name="Wilson M."/>
            <person name="Piel J."/>
            <person name="Ashoor H."/>
            <person name="Bougouffa S."/>
            <person name="Bajic V.B."/>
            <person name="Ryu T."/>
            <person name="Ravasi T."/>
            <person name="Bayer T."/>
            <person name="Micklem G."/>
            <person name="Kim H."/>
            <person name="Bhak J."/>
            <person name="Lajeunesse T.C."/>
            <person name="Voolstra C.R."/>
        </authorList>
    </citation>
    <scope>NUCLEOTIDE SEQUENCE [LARGE SCALE GENOMIC DNA]</scope>
    <source>
        <strain evidence="2 3">CCMP2467</strain>
    </source>
</reference>
<dbReference type="PANTHER" id="PTHR12197:SF251">
    <property type="entry name" value="EG:BACR7C10.4 PROTEIN"/>
    <property type="match status" value="1"/>
</dbReference>
<dbReference type="PROSITE" id="PS50280">
    <property type="entry name" value="SET"/>
    <property type="match status" value="1"/>
</dbReference>
<accession>A0A1Q9CZZ6</accession>
<keyword evidence="3" id="KW-1185">Reference proteome</keyword>
<dbReference type="EMBL" id="LSRX01000812">
    <property type="protein sequence ID" value="OLP88491.1"/>
    <property type="molecule type" value="Genomic_DNA"/>
</dbReference>
<evidence type="ECO:0000313" key="2">
    <source>
        <dbReference type="EMBL" id="OLP88491.1"/>
    </source>
</evidence>
<dbReference type="SUPFAM" id="SSF82199">
    <property type="entry name" value="SET domain"/>
    <property type="match status" value="2"/>
</dbReference>
<protein>
    <submittedName>
        <fullName evidence="2">Histone-lysine N-methyltransferase SMYD3</fullName>
    </submittedName>
</protein>
<proteinExistence type="predicted"/>
<gene>
    <name evidence="2" type="primary">Smyd3</name>
    <name evidence="2" type="ORF">AK812_SmicGene30180</name>
</gene>
<dbReference type="InterPro" id="IPR050869">
    <property type="entry name" value="H3K4_H4K5_MeTrfase"/>
</dbReference>
<dbReference type="AlphaFoldDB" id="A0A1Q9CZZ6"/>
<evidence type="ECO:0000259" key="1">
    <source>
        <dbReference type="PROSITE" id="PS50280"/>
    </source>
</evidence>
<dbReference type="GO" id="GO:0005634">
    <property type="term" value="C:nucleus"/>
    <property type="evidence" value="ECO:0007669"/>
    <property type="project" value="TreeGrafter"/>
</dbReference>
<dbReference type="PANTHER" id="PTHR12197">
    <property type="entry name" value="HISTONE-LYSINE N-METHYLTRANSFERASE SMYD"/>
    <property type="match status" value="1"/>
</dbReference>
<keyword evidence="2" id="KW-0489">Methyltransferase</keyword>
<dbReference type="CDD" id="cd20071">
    <property type="entry name" value="SET_SMYD"/>
    <property type="match status" value="1"/>
</dbReference>